<dbReference type="AlphaFoldDB" id="A0AAW2JE59"/>
<proteinExistence type="predicted"/>
<name>A0AAW2JE59_SESRA</name>
<sequence>MKGGDTFWHIKNLQKGFGWAFLGRKRDAFSLAFWFSASGTPPSIDSVAAAGGDFSPPPPLPQGGYPDPPLAKTRNKIK</sequence>
<comment type="caution">
    <text evidence="2">The sequence shown here is derived from an EMBL/GenBank/DDBJ whole genome shotgun (WGS) entry which is preliminary data.</text>
</comment>
<evidence type="ECO:0000313" key="2">
    <source>
        <dbReference type="EMBL" id="KAL0292710.1"/>
    </source>
</evidence>
<protein>
    <submittedName>
        <fullName evidence="2">Uncharacterized protein</fullName>
    </submittedName>
</protein>
<evidence type="ECO:0000256" key="1">
    <source>
        <dbReference type="SAM" id="MobiDB-lite"/>
    </source>
</evidence>
<gene>
    <name evidence="2" type="ORF">Sradi_6978300</name>
</gene>
<feature type="region of interest" description="Disordered" evidence="1">
    <location>
        <begin position="46"/>
        <end position="78"/>
    </location>
</feature>
<dbReference type="EMBL" id="JACGWJ010000403">
    <property type="protein sequence ID" value="KAL0292710.1"/>
    <property type="molecule type" value="Genomic_DNA"/>
</dbReference>
<reference evidence="2" key="2">
    <citation type="journal article" date="2024" name="Plant">
        <title>Genomic evolution and insights into agronomic trait innovations of Sesamum species.</title>
        <authorList>
            <person name="Miao H."/>
            <person name="Wang L."/>
            <person name="Qu L."/>
            <person name="Liu H."/>
            <person name="Sun Y."/>
            <person name="Le M."/>
            <person name="Wang Q."/>
            <person name="Wei S."/>
            <person name="Zheng Y."/>
            <person name="Lin W."/>
            <person name="Duan Y."/>
            <person name="Cao H."/>
            <person name="Xiong S."/>
            <person name="Wang X."/>
            <person name="Wei L."/>
            <person name="Li C."/>
            <person name="Ma Q."/>
            <person name="Ju M."/>
            <person name="Zhao R."/>
            <person name="Li G."/>
            <person name="Mu C."/>
            <person name="Tian Q."/>
            <person name="Mei H."/>
            <person name="Zhang T."/>
            <person name="Gao T."/>
            <person name="Zhang H."/>
        </authorList>
    </citation>
    <scope>NUCLEOTIDE SEQUENCE</scope>
    <source>
        <strain evidence="2">G02</strain>
    </source>
</reference>
<organism evidence="2">
    <name type="scientific">Sesamum radiatum</name>
    <name type="common">Black benniseed</name>
    <dbReference type="NCBI Taxonomy" id="300843"/>
    <lineage>
        <taxon>Eukaryota</taxon>
        <taxon>Viridiplantae</taxon>
        <taxon>Streptophyta</taxon>
        <taxon>Embryophyta</taxon>
        <taxon>Tracheophyta</taxon>
        <taxon>Spermatophyta</taxon>
        <taxon>Magnoliopsida</taxon>
        <taxon>eudicotyledons</taxon>
        <taxon>Gunneridae</taxon>
        <taxon>Pentapetalae</taxon>
        <taxon>asterids</taxon>
        <taxon>lamiids</taxon>
        <taxon>Lamiales</taxon>
        <taxon>Pedaliaceae</taxon>
        <taxon>Sesamum</taxon>
    </lineage>
</organism>
<reference evidence="2" key="1">
    <citation type="submission" date="2020-06" db="EMBL/GenBank/DDBJ databases">
        <authorList>
            <person name="Li T."/>
            <person name="Hu X."/>
            <person name="Zhang T."/>
            <person name="Song X."/>
            <person name="Zhang H."/>
            <person name="Dai N."/>
            <person name="Sheng W."/>
            <person name="Hou X."/>
            <person name="Wei L."/>
        </authorList>
    </citation>
    <scope>NUCLEOTIDE SEQUENCE</scope>
    <source>
        <strain evidence="2">G02</strain>
        <tissue evidence="2">Leaf</tissue>
    </source>
</reference>
<accession>A0AAW2JE59</accession>
<feature type="compositionally biased region" description="Pro residues" evidence="1">
    <location>
        <begin position="55"/>
        <end position="69"/>
    </location>
</feature>